<dbReference type="PANTHER" id="PTHR24355">
    <property type="entry name" value="G PROTEIN-COUPLED RECEPTOR KINASE/RIBOSOMAL PROTEIN S6 KINASE"/>
    <property type="match status" value="1"/>
</dbReference>
<keyword evidence="3 6" id="KW-0547">Nucleotide-binding</keyword>
<evidence type="ECO:0000256" key="7">
    <source>
        <dbReference type="RuleBase" id="RU000304"/>
    </source>
</evidence>
<reference evidence="9 10" key="1">
    <citation type="submission" date="2016-07" db="EMBL/GenBank/DDBJ databases">
        <title>Pervasive Adenine N6-methylation of Active Genes in Fungi.</title>
        <authorList>
            <consortium name="DOE Joint Genome Institute"/>
            <person name="Mondo S.J."/>
            <person name="Dannebaum R.O."/>
            <person name="Kuo R.C."/>
            <person name="Labutti K."/>
            <person name="Haridas S."/>
            <person name="Kuo A."/>
            <person name="Salamov A."/>
            <person name="Ahrendt S.R."/>
            <person name="Lipzen A."/>
            <person name="Sullivan W."/>
            <person name="Andreopoulos W.B."/>
            <person name="Clum A."/>
            <person name="Lindquist E."/>
            <person name="Daum C."/>
            <person name="Ramamoorthy G.K."/>
            <person name="Gryganskyi A."/>
            <person name="Culley D."/>
            <person name="Magnuson J.K."/>
            <person name="James T.Y."/>
            <person name="O'Malley M.A."/>
            <person name="Stajich J.E."/>
            <person name="Spatafora J.W."/>
            <person name="Visel A."/>
            <person name="Grigoriev I.V."/>
        </authorList>
    </citation>
    <scope>NUCLEOTIDE SEQUENCE [LARGE SCALE GENOMIC DNA]</scope>
    <source>
        <strain evidence="9 10">JEL800</strain>
    </source>
</reference>
<dbReference type="Proteomes" id="UP000193642">
    <property type="component" value="Unassembled WGS sequence"/>
</dbReference>
<dbReference type="PROSITE" id="PS00107">
    <property type="entry name" value="PROTEIN_KINASE_ATP"/>
    <property type="match status" value="1"/>
</dbReference>
<evidence type="ECO:0000256" key="6">
    <source>
        <dbReference type="PROSITE-ProRule" id="PRU10141"/>
    </source>
</evidence>
<organism evidence="9 10">
    <name type="scientific">Rhizoclosmatium globosum</name>
    <dbReference type="NCBI Taxonomy" id="329046"/>
    <lineage>
        <taxon>Eukaryota</taxon>
        <taxon>Fungi</taxon>
        <taxon>Fungi incertae sedis</taxon>
        <taxon>Chytridiomycota</taxon>
        <taxon>Chytridiomycota incertae sedis</taxon>
        <taxon>Chytridiomycetes</taxon>
        <taxon>Chytridiales</taxon>
        <taxon>Chytriomycetaceae</taxon>
        <taxon>Rhizoclosmatium</taxon>
    </lineage>
</organism>
<comment type="similarity">
    <text evidence="7">Belongs to the protein kinase superfamily.</text>
</comment>
<dbReference type="STRING" id="329046.A0A1Y2D3M9"/>
<evidence type="ECO:0000256" key="5">
    <source>
        <dbReference type="ARBA" id="ARBA00022840"/>
    </source>
</evidence>
<dbReference type="SUPFAM" id="SSF56112">
    <property type="entry name" value="Protein kinase-like (PK-like)"/>
    <property type="match status" value="1"/>
</dbReference>
<dbReference type="GO" id="GO:0009966">
    <property type="term" value="P:regulation of signal transduction"/>
    <property type="evidence" value="ECO:0007669"/>
    <property type="project" value="TreeGrafter"/>
</dbReference>
<evidence type="ECO:0000313" key="10">
    <source>
        <dbReference type="Proteomes" id="UP000193642"/>
    </source>
</evidence>
<dbReference type="Gene3D" id="3.30.200.20">
    <property type="entry name" value="Phosphorylase Kinase, domain 1"/>
    <property type="match status" value="1"/>
</dbReference>
<dbReference type="EMBL" id="MCGO01000001">
    <property type="protein sequence ID" value="ORY53908.1"/>
    <property type="molecule type" value="Genomic_DNA"/>
</dbReference>
<dbReference type="InterPro" id="IPR011009">
    <property type="entry name" value="Kinase-like_dom_sf"/>
</dbReference>
<proteinExistence type="inferred from homology"/>
<dbReference type="PROSITE" id="PS00108">
    <property type="entry name" value="PROTEIN_KINASE_ST"/>
    <property type="match status" value="1"/>
</dbReference>
<evidence type="ECO:0000256" key="3">
    <source>
        <dbReference type="ARBA" id="ARBA00022741"/>
    </source>
</evidence>
<name>A0A1Y2D3M9_9FUNG</name>
<comment type="caution">
    <text evidence="9">The sequence shown here is derived from an EMBL/GenBank/DDBJ whole genome shotgun (WGS) entry which is preliminary data.</text>
</comment>
<dbReference type="GO" id="GO:0005524">
    <property type="term" value="F:ATP binding"/>
    <property type="evidence" value="ECO:0007669"/>
    <property type="project" value="UniProtKB-UniRule"/>
</dbReference>
<dbReference type="PANTHER" id="PTHR24355:SF30">
    <property type="entry name" value="SERINE_THREONINE-PROTEIN KINASE 32B ISOFORM X1"/>
    <property type="match status" value="1"/>
</dbReference>
<dbReference type="InterPro" id="IPR000719">
    <property type="entry name" value="Prot_kinase_dom"/>
</dbReference>
<dbReference type="InterPro" id="IPR017441">
    <property type="entry name" value="Protein_kinase_ATP_BS"/>
</dbReference>
<accession>A0A1Y2D3M9</accession>
<dbReference type="GO" id="GO:0001664">
    <property type="term" value="F:G protein-coupled receptor binding"/>
    <property type="evidence" value="ECO:0007669"/>
    <property type="project" value="TreeGrafter"/>
</dbReference>
<dbReference type="OrthoDB" id="354826at2759"/>
<dbReference type="InterPro" id="IPR008271">
    <property type="entry name" value="Ser/Thr_kinase_AS"/>
</dbReference>
<dbReference type="SMART" id="SM00220">
    <property type="entry name" value="S_TKc"/>
    <property type="match status" value="1"/>
</dbReference>
<evidence type="ECO:0000256" key="1">
    <source>
        <dbReference type="ARBA" id="ARBA00022527"/>
    </source>
</evidence>
<evidence type="ECO:0000259" key="8">
    <source>
        <dbReference type="PROSITE" id="PS50011"/>
    </source>
</evidence>
<keyword evidence="10" id="KW-1185">Reference proteome</keyword>
<protein>
    <submittedName>
        <fullName evidence="9">AGC/YANK protein kinase</fullName>
    </submittedName>
</protein>
<keyword evidence="1 7" id="KW-0723">Serine/threonine-protein kinase</keyword>
<dbReference type="Pfam" id="PF00069">
    <property type="entry name" value="Pkinase"/>
    <property type="match status" value="1"/>
</dbReference>
<keyword evidence="5 6" id="KW-0067">ATP-binding</keyword>
<dbReference type="AlphaFoldDB" id="A0A1Y2D3M9"/>
<sequence>MGCCNTKEDPIDFTEEVNLTHFELLRAIGKGAYGKVKLVRHKDTKIQYALKYIDKKQCIAQKAVDYIIQERNLLEDIHCPFVCNLRYSFQDDDNMFMVIDLKTGGDLRYVMSKQGKLPEATVKFMTAEILLGILYLHSKKVVHRDLKPENILLDEYGHCCLTDFNIATYFKETKLLHAIAGSLSYMAPEILDKEKKGYNQVIDFWSMGIIIYEMLFSKRPFRGKTDEEVEEAIKTKDVVIPDNPNISAEATDIIKSFLTRPYIDRLGSKETGGDTRVTAHAWFKGYDWIKMEKLEGKPLFVPDAKSLNVDETIELEELLYSETQLKAKPRKIQKDGHSKSPSFCVSIFRLNSCSRRLSTINPTPQTSRKD</sequence>
<dbReference type="GO" id="GO:0004703">
    <property type="term" value="F:G protein-coupled receptor kinase activity"/>
    <property type="evidence" value="ECO:0007669"/>
    <property type="project" value="TreeGrafter"/>
</dbReference>
<dbReference type="GO" id="GO:0007186">
    <property type="term" value="P:G protein-coupled receptor signaling pathway"/>
    <property type="evidence" value="ECO:0007669"/>
    <property type="project" value="TreeGrafter"/>
</dbReference>
<keyword evidence="2" id="KW-0808">Transferase</keyword>
<feature type="domain" description="Protein kinase" evidence="8">
    <location>
        <begin position="22"/>
        <end position="283"/>
    </location>
</feature>
<dbReference type="Gene3D" id="1.10.510.10">
    <property type="entry name" value="Transferase(Phosphotransferase) domain 1"/>
    <property type="match status" value="1"/>
</dbReference>
<feature type="binding site" evidence="6">
    <location>
        <position position="51"/>
    </location>
    <ligand>
        <name>ATP</name>
        <dbReference type="ChEBI" id="CHEBI:30616"/>
    </ligand>
</feature>
<evidence type="ECO:0000256" key="2">
    <source>
        <dbReference type="ARBA" id="ARBA00022679"/>
    </source>
</evidence>
<gene>
    <name evidence="9" type="ORF">BCR33DRAFT_11360</name>
</gene>
<evidence type="ECO:0000313" key="9">
    <source>
        <dbReference type="EMBL" id="ORY53908.1"/>
    </source>
</evidence>
<evidence type="ECO:0000256" key="4">
    <source>
        <dbReference type="ARBA" id="ARBA00022777"/>
    </source>
</evidence>
<dbReference type="FunFam" id="1.10.510.10:FF:000571">
    <property type="entry name" value="Maternal embryonic leucine zipper kinase"/>
    <property type="match status" value="1"/>
</dbReference>
<keyword evidence="4 9" id="KW-0418">Kinase</keyword>
<dbReference type="FunFam" id="3.30.200.20:FF:000354">
    <property type="entry name" value="AGC/YANK protein kinase"/>
    <property type="match status" value="1"/>
</dbReference>
<dbReference type="PROSITE" id="PS50011">
    <property type="entry name" value="PROTEIN_KINASE_DOM"/>
    <property type="match status" value="1"/>
</dbReference>